<dbReference type="InterPro" id="IPR030868">
    <property type="entry name" value="MqnA"/>
</dbReference>
<accession>A0ABU3NTK9</accession>
<keyword evidence="6" id="KW-1185">Reference proteome</keyword>
<evidence type="ECO:0000256" key="3">
    <source>
        <dbReference type="ARBA" id="ARBA00023239"/>
    </source>
</evidence>
<evidence type="ECO:0000313" key="5">
    <source>
        <dbReference type="EMBL" id="MDT8900164.1"/>
    </source>
</evidence>
<comment type="pathway">
    <text evidence="1 4">Quinol/quinone metabolism; menaquinone biosynthesis.</text>
</comment>
<comment type="caution">
    <text evidence="5">The sequence shown here is derived from an EMBL/GenBank/DDBJ whole genome shotgun (WGS) entry which is preliminary data.</text>
</comment>
<evidence type="ECO:0000256" key="2">
    <source>
        <dbReference type="ARBA" id="ARBA00022428"/>
    </source>
</evidence>
<keyword evidence="3 4" id="KW-0456">Lyase</keyword>
<protein>
    <recommendedName>
        <fullName evidence="4">Chorismate dehydratase</fullName>
        <ecNumber evidence="4">4.2.1.151</ecNumber>
    </recommendedName>
    <alternativeName>
        <fullName evidence="4">Menaquinone biosynthetic enzyme MqnA</fullName>
    </alternativeName>
</protein>
<evidence type="ECO:0000313" key="6">
    <source>
        <dbReference type="Proteomes" id="UP001254848"/>
    </source>
</evidence>
<sequence>MDKPRLGHINFINCLPLDWGLTEGGLGAGLEIRPAVPATLNSLMVSGELDVSPVSSIVYAQNPDKLLILPNLSISAPGALQSIVVVAKRPLADLGGRPVALTAKSATSHGLLKIILGKAYGVEPEYSVSSLSLADGVLDGADAALFIGDDALFAYHNRRSGLLYYDLGDEWRKLTGGAMVYALWVADRGFAARRPDLLQLAYDKVRDGFRYGLTHLEAAAAARAGATPLTAEQVVRYIGLLDYRLDEARRQALTNYYRLAADRGLIPAVPTLAFAAVKP</sequence>
<evidence type="ECO:0000256" key="4">
    <source>
        <dbReference type="HAMAP-Rule" id="MF_00995"/>
    </source>
</evidence>
<proteinExistence type="inferred from homology"/>
<dbReference type="PANTHER" id="PTHR37690">
    <property type="entry name" value="CHORISMATE DEHYDRATASE"/>
    <property type="match status" value="1"/>
</dbReference>
<dbReference type="Pfam" id="PF02621">
    <property type="entry name" value="VitK2_biosynth"/>
    <property type="match status" value="1"/>
</dbReference>
<dbReference type="CDD" id="cd13634">
    <property type="entry name" value="PBP2_Sco4506"/>
    <property type="match status" value="1"/>
</dbReference>
<dbReference type="HAMAP" id="MF_00995">
    <property type="entry name" value="MqnA"/>
    <property type="match status" value="1"/>
</dbReference>
<reference evidence="5 6" key="1">
    <citation type="submission" date="2023-07" db="EMBL/GenBank/DDBJ databases">
        <title>The novel representative of Negativicutes class, Anaeroselena agilis gen. nov. sp. nov.</title>
        <authorList>
            <person name="Prokofeva M.I."/>
            <person name="Elcheninov A.G."/>
            <person name="Klyukina A."/>
            <person name="Kublanov I.V."/>
            <person name="Frolov E.N."/>
            <person name="Podosokorskaya O.A."/>
        </authorList>
    </citation>
    <scope>NUCLEOTIDE SEQUENCE [LARGE SCALE GENOMIC DNA]</scope>
    <source>
        <strain evidence="5 6">4137-cl</strain>
    </source>
</reference>
<dbReference type="SUPFAM" id="SSF53850">
    <property type="entry name" value="Periplasmic binding protein-like II"/>
    <property type="match status" value="1"/>
</dbReference>
<organism evidence="5 6">
    <name type="scientific">Anaeroselena agilis</name>
    <dbReference type="NCBI Taxonomy" id="3063788"/>
    <lineage>
        <taxon>Bacteria</taxon>
        <taxon>Bacillati</taxon>
        <taxon>Bacillota</taxon>
        <taxon>Negativicutes</taxon>
        <taxon>Acetonemataceae</taxon>
        <taxon>Anaeroselena</taxon>
    </lineage>
</organism>
<dbReference type="RefSeq" id="WP_413778722.1">
    <property type="nucleotide sequence ID" value="NZ_JAUOZS010000001.1"/>
</dbReference>
<comment type="similarity">
    <text evidence="4">Belongs to the MqnA/MqnD family. MqnA subfamily.</text>
</comment>
<dbReference type="InterPro" id="IPR003773">
    <property type="entry name" value="Menaquinone_biosynth"/>
</dbReference>
<comment type="function">
    <text evidence="4">Catalyzes the dehydration of chorismate into 3-[(1-carboxyvinyl)oxy]benzoate, a step in the biosynthesis of menaquinone (MK, vitamin K2).</text>
</comment>
<dbReference type="EC" id="4.2.1.151" evidence="4"/>
<comment type="catalytic activity">
    <reaction evidence="4">
        <text>chorismate = 3-[(1-carboxyvinyl)-oxy]benzoate + H2O</text>
        <dbReference type="Rhea" id="RHEA:40051"/>
        <dbReference type="ChEBI" id="CHEBI:15377"/>
        <dbReference type="ChEBI" id="CHEBI:29748"/>
        <dbReference type="ChEBI" id="CHEBI:76981"/>
        <dbReference type="EC" id="4.2.1.151"/>
    </reaction>
</comment>
<dbReference type="EMBL" id="JAUOZS010000001">
    <property type="protein sequence ID" value="MDT8900164.1"/>
    <property type="molecule type" value="Genomic_DNA"/>
</dbReference>
<dbReference type="Gene3D" id="3.40.190.10">
    <property type="entry name" value="Periplasmic binding protein-like II"/>
    <property type="match status" value="2"/>
</dbReference>
<name>A0ABU3NTK9_9FIRM</name>
<gene>
    <name evidence="4" type="primary">mqnA</name>
    <name evidence="5" type="ORF">Q4T40_02795</name>
</gene>
<dbReference type="Proteomes" id="UP001254848">
    <property type="component" value="Unassembled WGS sequence"/>
</dbReference>
<evidence type="ECO:0000256" key="1">
    <source>
        <dbReference type="ARBA" id="ARBA00004863"/>
    </source>
</evidence>
<dbReference type="PANTHER" id="PTHR37690:SF1">
    <property type="entry name" value="CHORISMATE DEHYDRATASE"/>
    <property type="match status" value="1"/>
</dbReference>
<keyword evidence="2 4" id="KW-0474">Menaquinone biosynthesis</keyword>